<dbReference type="InterPro" id="IPR036909">
    <property type="entry name" value="Cyt_c-like_dom_sf"/>
</dbReference>
<dbReference type="GO" id="GO:0046872">
    <property type="term" value="F:metal ion binding"/>
    <property type="evidence" value="ECO:0007669"/>
    <property type="project" value="UniProtKB-KW"/>
</dbReference>
<name>A0A1A9KCB0_9PSED</name>
<reference evidence="9 10" key="1">
    <citation type="submission" date="2016-05" db="EMBL/GenBank/DDBJ databases">
        <title>Genome Sequence of Pseudomonas citronellolis Strain SJTE-3, an Estrogens and Persistent Organic Pollutants degradation strain.</title>
        <authorList>
            <person name="Liang R."/>
        </authorList>
    </citation>
    <scope>NUCLEOTIDE SEQUENCE [LARGE SCALE GENOMIC DNA]</scope>
    <source>
        <strain evidence="9 10">SJTE-3</strain>
    </source>
</reference>
<keyword evidence="4" id="KW-0249">Electron transport</keyword>
<keyword evidence="2 6" id="KW-0349">Heme</keyword>
<dbReference type="InterPro" id="IPR002327">
    <property type="entry name" value="Cyt_c_1A/1B"/>
</dbReference>
<keyword evidence="1" id="KW-0813">Transport</keyword>
<keyword evidence="3 6" id="KW-0479">Metal-binding</keyword>
<evidence type="ECO:0000256" key="4">
    <source>
        <dbReference type="ARBA" id="ARBA00022982"/>
    </source>
</evidence>
<feature type="chain" id="PRO_5008391615" evidence="7">
    <location>
        <begin position="31"/>
        <end position="133"/>
    </location>
</feature>
<dbReference type="PRINTS" id="PR00604">
    <property type="entry name" value="CYTCHRMECIAB"/>
</dbReference>
<dbReference type="InterPro" id="IPR009056">
    <property type="entry name" value="Cyt_c-like_dom"/>
</dbReference>
<evidence type="ECO:0000256" key="2">
    <source>
        <dbReference type="ARBA" id="ARBA00022617"/>
    </source>
</evidence>
<gene>
    <name evidence="9" type="ORF">A9C11_14510</name>
</gene>
<dbReference type="PROSITE" id="PS51007">
    <property type="entry name" value="CYTC"/>
    <property type="match status" value="1"/>
</dbReference>
<dbReference type="Gene3D" id="1.10.760.10">
    <property type="entry name" value="Cytochrome c-like domain"/>
    <property type="match status" value="1"/>
</dbReference>
<evidence type="ECO:0000259" key="8">
    <source>
        <dbReference type="PROSITE" id="PS51007"/>
    </source>
</evidence>
<organism evidence="9 10">
    <name type="scientific">Pseudomonas citronellolis</name>
    <dbReference type="NCBI Taxonomy" id="53408"/>
    <lineage>
        <taxon>Bacteria</taxon>
        <taxon>Pseudomonadati</taxon>
        <taxon>Pseudomonadota</taxon>
        <taxon>Gammaproteobacteria</taxon>
        <taxon>Pseudomonadales</taxon>
        <taxon>Pseudomonadaceae</taxon>
        <taxon>Pseudomonas</taxon>
    </lineage>
</organism>
<keyword evidence="7" id="KW-0732">Signal</keyword>
<dbReference type="GO" id="GO:0020037">
    <property type="term" value="F:heme binding"/>
    <property type="evidence" value="ECO:0007669"/>
    <property type="project" value="InterPro"/>
</dbReference>
<accession>A0A1A9KCB0</accession>
<dbReference type="Pfam" id="PF00034">
    <property type="entry name" value="Cytochrom_C"/>
    <property type="match status" value="1"/>
</dbReference>
<sequence length="133" mass="13967">MLFTVKNRIKTSLCGLLLAVAAVQSGLALADDLAAKGQAVFERDCSVCHTANAGGANIMGPNLHGVIGRNAGSLAGFSYSQAMKDKGAAWSRESLEAFVTQPQAAVPGTYMPYQGLADADERKALSLWLSQQH</sequence>
<protein>
    <submittedName>
        <fullName evidence="9">Cytochrome C</fullName>
    </submittedName>
</protein>
<dbReference type="PANTHER" id="PTHR11961">
    <property type="entry name" value="CYTOCHROME C"/>
    <property type="match status" value="1"/>
</dbReference>
<evidence type="ECO:0000256" key="1">
    <source>
        <dbReference type="ARBA" id="ARBA00022448"/>
    </source>
</evidence>
<dbReference type="EMBL" id="CP015878">
    <property type="protein sequence ID" value="ANI15119.1"/>
    <property type="molecule type" value="Genomic_DNA"/>
</dbReference>
<dbReference type="RefSeq" id="WP_064583060.1">
    <property type="nucleotide sequence ID" value="NZ_CP015878.1"/>
</dbReference>
<dbReference type="GO" id="GO:0009055">
    <property type="term" value="F:electron transfer activity"/>
    <property type="evidence" value="ECO:0007669"/>
    <property type="project" value="InterPro"/>
</dbReference>
<evidence type="ECO:0000256" key="7">
    <source>
        <dbReference type="SAM" id="SignalP"/>
    </source>
</evidence>
<dbReference type="SUPFAM" id="SSF46626">
    <property type="entry name" value="Cytochrome c"/>
    <property type="match status" value="1"/>
</dbReference>
<dbReference type="AlphaFoldDB" id="A0A1A9KCB0"/>
<evidence type="ECO:0000313" key="10">
    <source>
        <dbReference type="Proteomes" id="UP000077748"/>
    </source>
</evidence>
<proteinExistence type="predicted"/>
<keyword evidence="5 6" id="KW-0408">Iron</keyword>
<evidence type="ECO:0000256" key="5">
    <source>
        <dbReference type="ARBA" id="ARBA00023004"/>
    </source>
</evidence>
<evidence type="ECO:0000313" key="9">
    <source>
        <dbReference type="EMBL" id="ANI15119.1"/>
    </source>
</evidence>
<dbReference type="Proteomes" id="UP000077748">
    <property type="component" value="Chromosome"/>
</dbReference>
<evidence type="ECO:0000256" key="6">
    <source>
        <dbReference type="PROSITE-ProRule" id="PRU00433"/>
    </source>
</evidence>
<feature type="domain" description="Cytochrome c" evidence="8">
    <location>
        <begin position="32"/>
        <end position="133"/>
    </location>
</feature>
<evidence type="ECO:0000256" key="3">
    <source>
        <dbReference type="ARBA" id="ARBA00022723"/>
    </source>
</evidence>
<feature type="signal peptide" evidence="7">
    <location>
        <begin position="1"/>
        <end position="30"/>
    </location>
</feature>